<accession>A0A7D5KTY3</accession>
<organism evidence="1 2">
    <name type="scientific">Mycobacterium phage Gail</name>
    <dbReference type="NCBI Taxonomy" id="2743994"/>
    <lineage>
        <taxon>Viruses</taxon>
        <taxon>Duplodnaviria</taxon>
        <taxon>Heunggongvirae</taxon>
        <taxon>Uroviricota</taxon>
        <taxon>Caudoviricetes</taxon>
        <taxon>Luchadorvirus</taxon>
        <taxon>Luchadorvirus gail</taxon>
        <taxon>Lucadorvirus gail</taxon>
    </lineage>
</organism>
<name>A0A7D5KTY3_9CAUD</name>
<evidence type="ECO:0000313" key="1">
    <source>
        <dbReference type="EMBL" id="QLF84640.1"/>
    </source>
</evidence>
<dbReference type="EMBL" id="MT522004">
    <property type="protein sequence ID" value="QLF84640.1"/>
    <property type="molecule type" value="Genomic_DNA"/>
</dbReference>
<protein>
    <submittedName>
        <fullName evidence="1">Uncharacterized protein</fullName>
    </submittedName>
</protein>
<gene>
    <name evidence="1" type="primary">76</name>
    <name evidence="1" type="ORF">SEA_GAIL_76</name>
</gene>
<dbReference type="RefSeq" id="YP_010109428.1">
    <property type="nucleotide sequence ID" value="NC_055858.1"/>
</dbReference>
<dbReference type="Pfam" id="PF17429">
    <property type="entry name" value="GP70"/>
    <property type="match status" value="1"/>
</dbReference>
<reference evidence="1 2" key="1">
    <citation type="submission" date="2020-05" db="EMBL/GenBank/DDBJ databases">
        <authorList>
            <person name="Vorhees N."/>
            <person name="Tucker A.R."/>
            <person name="Stephan M.R."/>
            <person name="Stalions G.A."/>
            <person name="Riebschleger D.L."/>
            <person name="Petouhoff A.M."/>
            <person name="Paluch K.V."/>
            <person name="Lockett T."/>
            <person name="Koorndyk N.D."/>
            <person name="Koehl A.J."/>
            <person name="Johnson H.K."/>
            <person name="Hood S.A."/>
            <person name="Currier J.K."/>
            <person name="Covert A."/>
            <person name="Bojanowski S.E."/>
            <person name="Bilisko A."/>
            <person name="Bartz C."/>
            <person name="Beck A.M."/>
            <person name="Sievers M.T."/>
            <person name="Stukey J."/>
            <person name="Garlena R.A."/>
            <person name="Russell D.A."/>
            <person name="Pope W.H."/>
            <person name="Jacobs-Sera D."/>
            <person name="Hatfull G.F."/>
        </authorList>
    </citation>
    <scope>NUCLEOTIDE SEQUENCE [LARGE SCALE GENOMIC DNA]</scope>
</reference>
<dbReference type="KEGG" id="vg:65127709"/>
<dbReference type="Proteomes" id="UP000510603">
    <property type="component" value="Segment"/>
</dbReference>
<dbReference type="GeneID" id="65127709"/>
<keyword evidence="2" id="KW-1185">Reference proteome</keyword>
<dbReference type="InterPro" id="IPR035405">
    <property type="entry name" value="GP70"/>
</dbReference>
<proteinExistence type="predicted"/>
<sequence>MPLAKIGRLFPDLAHSEPEVIAYEHGYIWAQKCEVWFPDRPEDPCTILLVYRSIQVRDTSQLYRDVAQTILEAECQDVLFEAIHENEEMLRGKATVTMHRLSAANHARWFDRARVEHILKNGVRVTFREAA</sequence>
<evidence type="ECO:0000313" key="2">
    <source>
        <dbReference type="Proteomes" id="UP000510603"/>
    </source>
</evidence>